<evidence type="ECO:0008006" key="6">
    <source>
        <dbReference type="Google" id="ProtNLM"/>
    </source>
</evidence>
<dbReference type="STRING" id="741276.A0A2S5BIF1"/>
<evidence type="ECO:0000313" key="5">
    <source>
        <dbReference type="Proteomes" id="UP000237144"/>
    </source>
</evidence>
<protein>
    <recommendedName>
        <fullName evidence="6">Calcineurin-like phosphoesterase domain-containing protein</fullName>
    </recommendedName>
</protein>
<feature type="region of interest" description="Disordered" evidence="3">
    <location>
        <begin position="119"/>
        <end position="149"/>
    </location>
</feature>
<dbReference type="GO" id="GO:0000298">
    <property type="term" value="F:endopolyphosphatase activity"/>
    <property type="evidence" value="ECO:0007669"/>
    <property type="project" value="TreeGrafter"/>
</dbReference>
<dbReference type="PANTHER" id="PTHR10340:SF55">
    <property type="entry name" value="ENDOPOLYPHOSPHATASE"/>
    <property type="match status" value="1"/>
</dbReference>
<feature type="compositionally biased region" description="Basic residues" evidence="3">
    <location>
        <begin position="136"/>
        <end position="149"/>
    </location>
</feature>
<dbReference type="GO" id="GO:0008081">
    <property type="term" value="F:phosphoric diester hydrolase activity"/>
    <property type="evidence" value="ECO:0007669"/>
    <property type="project" value="TreeGrafter"/>
</dbReference>
<keyword evidence="1" id="KW-0378">Hydrolase</keyword>
<dbReference type="EMBL" id="PJQD01000004">
    <property type="protein sequence ID" value="POY76540.1"/>
    <property type="molecule type" value="Genomic_DNA"/>
</dbReference>
<name>A0A2S5BIF1_9BASI</name>
<sequence>MKIFSQFAQLVYTLPAVDSSRVTESKSASLVSAQHTASSPASVAPLKGRFLHLTDLHPDPYYRWGTTEANACHYNKRKKYDHESDDGDGPRAAVKGEFAEEEEEDDGDGSDDELAEAVTASLSGPKATTKRGGSAQHKKKKKRRRHRERKAGYFGLPVSDCDSPLALINATFDWLGEHFRDQVDFVVWTGDNARHDIDSRLPRSLAEIQDLNRFLAERVRSVLGSKVPVVVSIANNDAWPHNQMAPGPNRITNFFADLWENEHFVPESSRKTVARGAYYSVEAIKGELLLVSLNTLYFFEKNAIVDGCPPVDDEFLSTSPTASRPHLDPSLHPTSPRAAELFNAYIASLRDSRSTVGAQAQSAAVDPGTEHLLWLEQQLVLSRAQGMQVWLTGHVPATRENWYPGCFASYAKLVLAYQDTIVGQLFGHMNVDFVSFISDADASPSSSRLHAGTHAHSPRLHGHTVHSSSGDVSTLDLLARMYSSLPARHKLHERDFAPVHVSPSVIPTYLPSVRVWEYNTTRSAKDESLRLTRAEQDRDDDLLARGRHVGWWRWLSRFFSGTSARDLRAEFEASQQRDPNRHSSRHSPWRTNTYLTPLAYTQYYIPEEELERANKAARRVLKSSNGTDPGSIEPPRWSVEYTTLSTSEAAYRLLEQQSPFAGADNQNRSPSSHDPLLIPGLLPPPLQNLLATPPSAAKFHRVRRMLNKLDLTPYNGVLSAREGLTVGAWIDMAKWVSKKGAKRWEGFRQRMGVGSGEL</sequence>
<feature type="compositionally biased region" description="Basic residues" evidence="3">
    <location>
        <begin position="451"/>
        <end position="464"/>
    </location>
</feature>
<dbReference type="Proteomes" id="UP000237144">
    <property type="component" value="Unassembled WGS sequence"/>
</dbReference>
<evidence type="ECO:0000313" key="4">
    <source>
        <dbReference type="EMBL" id="POY76540.1"/>
    </source>
</evidence>
<dbReference type="GO" id="GO:0005615">
    <property type="term" value="C:extracellular space"/>
    <property type="evidence" value="ECO:0007669"/>
    <property type="project" value="TreeGrafter"/>
</dbReference>
<proteinExistence type="predicted"/>
<dbReference type="InterPro" id="IPR029052">
    <property type="entry name" value="Metallo-depent_PP-like"/>
</dbReference>
<keyword evidence="2" id="KW-0325">Glycoprotein</keyword>
<evidence type="ECO:0000256" key="2">
    <source>
        <dbReference type="ARBA" id="ARBA00023180"/>
    </source>
</evidence>
<dbReference type="AlphaFoldDB" id="A0A2S5BIF1"/>
<dbReference type="PANTHER" id="PTHR10340">
    <property type="entry name" value="SPHINGOMYELIN PHOSPHODIESTERASE"/>
    <property type="match status" value="1"/>
</dbReference>
<dbReference type="SUPFAM" id="SSF56300">
    <property type="entry name" value="Metallo-dependent phosphatases"/>
    <property type="match status" value="1"/>
</dbReference>
<evidence type="ECO:0000256" key="3">
    <source>
        <dbReference type="SAM" id="MobiDB-lite"/>
    </source>
</evidence>
<dbReference type="GO" id="GO:0000324">
    <property type="term" value="C:fungal-type vacuole"/>
    <property type="evidence" value="ECO:0007669"/>
    <property type="project" value="TreeGrafter"/>
</dbReference>
<keyword evidence="5" id="KW-1185">Reference proteome</keyword>
<reference evidence="4 5" key="1">
    <citation type="journal article" date="2018" name="Front. Microbiol.">
        <title>Prospects for Fungal Bioremediation of Acidic Radioactive Waste Sites: Characterization and Genome Sequence of Rhodotorula taiwanensis MD1149.</title>
        <authorList>
            <person name="Tkavc R."/>
            <person name="Matrosova V.Y."/>
            <person name="Grichenko O.E."/>
            <person name="Gostincar C."/>
            <person name="Volpe R.P."/>
            <person name="Klimenkova P."/>
            <person name="Gaidamakova E.K."/>
            <person name="Zhou C.E."/>
            <person name="Stewart B.J."/>
            <person name="Lyman M.G."/>
            <person name="Malfatti S.A."/>
            <person name="Rubinfeld B."/>
            <person name="Courtot M."/>
            <person name="Singh J."/>
            <person name="Dalgard C.L."/>
            <person name="Hamilton T."/>
            <person name="Frey K.G."/>
            <person name="Gunde-Cimerman N."/>
            <person name="Dugan L."/>
            <person name="Daly M.J."/>
        </authorList>
    </citation>
    <scope>NUCLEOTIDE SEQUENCE [LARGE SCALE GENOMIC DNA]</scope>
    <source>
        <strain evidence="4 5">MD1149</strain>
    </source>
</reference>
<dbReference type="OrthoDB" id="348678at2759"/>
<dbReference type="GO" id="GO:0006798">
    <property type="term" value="P:polyphosphate catabolic process"/>
    <property type="evidence" value="ECO:0007669"/>
    <property type="project" value="TreeGrafter"/>
</dbReference>
<comment type="caution">
    <text evidence="4">The sequence shown here is derived from an EMBL/GenBank/DDBJ whole genome shotgun (WGS) entry which is preliminary data.</text>
</comment>
<gene>
    <name evidence="4" type="ORF">BMF94_0381</name>
</gene>
<dbReference type="GO" id="GO:0004309">
    <property type="term" value="F:exopolyphosphatase activity"/>
    <property type="evidence" value="ECO:0007669"/>
    <property type="project" value="TreeGrafter"/>
</dbReference>
<feature type="region of interest" description="Disordered" evidence="3">
    <location>
        <begin position="447"/>
        <end position="467"/>
    </location>
</feature>
<organism evidence="4 5">
    <name type="scientific">Rhodotorula taiwanensis</name>
    <dbReference type="NCBI Taxonomy" id="741276"/>
    <lineage>
        <taxon>Eukaryota</taxon>
        <taxon>Fungi</taxon>
        <taxon>Dikarya</taxon>
        <taxon>Basidiomycota</taxon>
        <taxon>Pucciniomycotina</taxon>
        <taxon>Microbotryomycetes</taxon>
        <taxon>Sporidiobolales</taxon>
        <taxon>Sporidiobolaceae</taxon>
        <taxon>Rhodotorula</taxon>
    </lineage>
</organism>
<accession>A0A2S5BIF1</accession>
<evidence type="ECO:0000256" key="1">
    <source>
        <dbReference type="ARBA" id="ARBA00022801"/>
    </source>
</evidence>